<keyword evidence="3" id="KW-1185">Reference proteome</keyword>
<name>A0AAV4EL94_9GAST</name>
<dbReference type="AlphaFoldDB" id="A0AAV4EL94"/>
<dbReference type="EMBL" id="BMAT01003754">
    <property type="protein sequence ID" value="GFR61753.1"/>
    <property type="molecule type" value="Genomic_DNA"/>
</dbReference>
<comment type="caution">
    <text evidence="2">The sequence shown here is derived from an EMBL/GenBank/DDBJ whole genome shotgun (WGS) entry which is preliminary data.</text>
</comment>
<dbReference type="Proteomes" id="UP000762676">
    <property type="component" value="Unassembled WGS sequence"/>
</dbReference>
<evidence type="ECO:0000313" key="3">
    <source>
        <dbReference type="Proteomes" id="UP000762676"/>
    </source>
</evidence>
<organism evidence="2 3">
    <name type="scientific">Elysia marginata</name>
    <dbReference type="NCBI Taxonomy" id="1093978"/>
    <lineage>
        <taxon>Eukaryota</taxon>
        <taxon>Metazoa</taxon>
        <taxon>Spiralia</taxon>
        <taxon>Lophotrochozoa</taxon>
        <taxon>Mollusca</taxon>
        <taxon>Gastropoda</taxon>
        <taxon>Heterobranchia</taxon>
        <taxon>Euthyneura</taxon>
        <taxon>Panpulmonata</taxon>
        <taxon>Sacoglossa</taxon>
        <taxon>Placobranchoidea</taxon>
        <taxon>Plakobranchidae</taxon>
        <taxon>Elysia</taxon>
    </lineage>
</organism>
<protein>
    <submittedName>
        <fullName evidence="2">Uncharacterized protein</fullName>
    </submittedName>
</protein>
<accession>A0AAV4EL94</accession>
<reference evidence="2 3" key="1">
    <citation type="journal article" date="2021" name="Elife">
        <title>Chloroplast acquisition without the gene transfer in kleptoplastic sea slugs, Plakobranchus ocellatus.</title>
        <authorList>
            <person name="Maeda T."/>
            <person name="Takahashi S."/>
            <person name="Yoshida T."/>
            <person name="Shimamura S."/>
            <person name="Takaki Y."/>
            <person name="Nagai Y."/>
            <person name="Toyoda A."/>
            <person name="Suzuki Y."/>
            <person name="Arimoto A."/>
            <person name="Ishii H."/>
            <person name="Satoh N."/>
            <person name="Nishiyama T."/>
            <person name="Hasebe M."/>
            <person name="Maruyama T."/>
            <person name="Minagawa J."/>
            <person name="Obokata J."/>
            <person name="Shigenobu S."/>
        </authorList>
    </citation>
    <scope>NUCLEOTIDE SEQUENCE [LARGE SCALE GENOMIC DNA]</scope>
</reference>
<evidence type="ECO:0000313" key="2">
    <source>
        <dbReference type="EMBL" id="GFR61753.1"/>
    </source>
</evidence>
<sequence length="108" mass="12510">MVVNAICQILLDPKENNIRSPESRPGVPICLRPGVNMSLPRQAGRRAWVTDVTEGNQPRSTVKRPDNAAQNKGREKEGDETEKERRLEKRRRTNEEKGRRLGRRRRKN</sequence>
<feature type="compositionally biased region" description="Basic and acidic residues" evidence="1">
    <location>
        <begin position="72"/>
        <end position="99"/>
    </location>
</feature>
<proteinExistence type="predicted"/>
<evidence type="ECO:0000256" key="1">
    <source>
        <dbReference type="SAM" id="MobiDB-lite"/>
    </source>
</evidence>
<feature type="region of interest" description="Disordered" evidence="1">
    <location>
        <begin position="35"/>
        <end position="108"/>
    </location>
</feature>
<gene>
    <name evidence="2" type="ORF">ElyMa_001855200</name>
</gene>